<sequence>MASRSVAQWHDLGSLQTLPPGFTPLFCLSLLSSWDYRRPPSRPANFFVFFFLVETGFHRVSQDGLDLLTS</sequence>
<evidence type="ECO:0000313" key="1">
    <source>
        <dbReference type="Ensembl" id="ENSMFAP00000056254.1"/>
    </source>
</evidence>
<dbReference type="PANTHER" id="PTHR46254:SF7">
    <property type="entry name" value="PI4-KINASE N-TERMINAL DOMAIN-CONTAINING PROTEIN"/>
    <property type="match status" value="1"/>
</dbReference>
<dbReference type="PANTHER" id="PTHR46254">
    <property type="entry name" value="PROTEIN GVQW1-RELATED"/>
    <property type="match status" value="1"/>
</dbReference>
<dbReference type="GeneTree" id="ENSGT00940000167556"/>
<protein>
    <submittedName>
        <fullName evidence="1">Uncharacterized protein</fullName>
    </submittedName>
</protein>
<proteinExistence type="predicted"/>
<reference evidence="1 2" key="1">
    <citation type="submission" date="2013-03" db="EMBL/GenBank/DDBJ databases">
        <authorList>
            <person name="Warren W."/>
            <person name="Wilson R.K."/>
        </authorList>
    </citation>
    <scope>NUCLEOTIDE SEQUENCE</scope>
</reference>
<evidence type="ECO:0000313" key="2">
    <source>
        <dbReference type="Proteomes" id="UP000233100"/>
    </source>
</evidence>
<reference evidence="1" key="2">
    <citation type="submission" date="2025-08" db="UniProtKB">
        <authorList>
            <consortium name="Ensembl"/>
        </authorList>
    </citation>
    <scope>IDENTIFICATION</scope>
</reference>
<dbReference type="AlphaFoldDB" id="A0A7N9D006"/>
<dbReference type="PRINTS" id="PR02045">
    <property type="entry name" value="F138DOMAIN"/>
</dbReference>
<keyword evidence="2" id="KW-1185">Reference proteome</keyword>
<reference evidence="1" key="3">
    <citation type="submission" date="2025-09" db="UniProtKB">
        <authorList>
            <consortium name="Ensembl"/>
        </authorList>
    </citation>
    <scope>IDENTIFICATION</scope>
</reference>
<dbReference type="Proteomes" id="UP000233100">
    <property type="component" value="Chromosome 20"/>
</dbReference>
<accession>A0A7N9D006</accession>
<organism evidence="1 2">
    <name type="scientific">Macaca fascicularis</name>
    <name type="common">Crab-eating macaque</name>
    <name type="synonym">Cynomolgus monkey</name>
    <dbReference type="NCBI Taxonomy" id="9541"/>
    <lineage>
        <taxon>Eukaryota</taxon>
        <taxon>Metazoa</taxon>
        <taxon>Chordata</taxon>
        <taxon>Craniata</taxon>
        <taxon>Vertebrata</taxon>
        <taxon>Euteleostomi</taxon>
        <taxon>Mammalia</taxon>
        <taxon>Eutheria</taxon>
        <taxon>Euarchontoglires</taxon>
        <taxon>Primates</taxon>
        <taxon>Haplorrhini</taxon>
        <taxon>Catarrhini</taxon>
        <taxon>Cercopithecidae</taxon>
        <taxon>Cercopithecinae</taxon>
        <taxon>Macaca</taxon>
    </lineage>
</organism>
<name>A0A7N9D006_MACFA</name>
<dbReference type="Ensembl" id="ENSMFAT00000089685.1">
    <property type="protein sequence ID" value="ENSMFAP00000056254.1"/>
    <property type="gene ID" value="ENSMFAG00000061946.1"/>
</dbReference>